<comment type="caution">
    <text evidence="7">The sequence shown here is derived from an EMBL/GenBank/DDBJ whole genome shotgun (WGS) entry which is preliminary data.</text>
</comment>
<dbReference type="PROSITE" id="PS50092">
    <property type="entry name" value="TSP1"/>
    <property type="match status" value="4"/>
</dbReference>
<dbReference type="PANTHER" id="PTHR13723">
    <property type="entry name" value="ADAMTS A DISINTEGRIN AND METALLOPROTEASE WITH THROMBOSPONDIN MOTIFS PROTEASE"/>
    <property type="match status" value="1"/>
</dbReference>
<dbReference type="InterPro" id="IPR012314">
    <property type="entry name" value="Pept_M12B_GON-ADAMTSs"/>
</dbReference>
<keyword evidence="2" id="KW-0964">Secreted</keyword>
<keyword evidence="5" id="KW-0677">Repeat</keyword>
<keyword evidence="4" id="KW-0732">Signal</keyword>
<organism evidence="7 8">
    <name type="scientific">Paralvinella palmiformis</name>
    <dbReference type="NCBI Taxonomy" id="53620"/>
    <lineage>
        <taxon>Eukaryota</taxon>
        <taxon>Metazoa</taxon>
        <taxon>Spiralia</taxon>
        <taxon>Lophotrochozoa</taxon>
        <taxon>Annelida</taxon>
        <taxon>Polychaeta</taxon>
        <taxon>Sedentaria</taxon>
        <taxon>Canalipalpata</taxon>
        <taxon>Terebellida</taxon>
        <taxon>Terebelliformia</taxon>
        <taxon>Alvinellidae</taxon>
        <taxon>Paralvinella</taxon>
    </lineage>
</organism>
<dbReference type="GO" id="GO:0008270">
    <property type="term" value="F:zinc ion binding"/>
    <property type="evidence" value="ECO:0007669"/>
    <property type="project" value="InterPro"/>
</dbReference>
<gene>
    <name evidence="7" type="ORF">LSH36_660g05029</name>
</gene>
<dbReference type="PROSITE" id="PS51046">
    <property type="entry name" value="GON"/>
    <property type="match status" value="1"/>
</dbReference>
<keyword evidence="8" id="KW-1185">Reference proteome</keyword>
<evidence type="ECO:0000256" key="4">
    <source>
        <dbReference type="ARBA" id="ARBA00022729"/>
    </source>
</evidence>
<dbReference type="Proteomes" id="UP001208570">
    <property type="component" value="Unassembled WGS sequence"/>
</dbReference>
<keyword evidence="3" id="KW-0479">Metal-binding</keyword>
<sequence length="472" mass="53400">MCINKNGVHLADSYCKGRKPRNSKTCKQGRCPHWQTSDWGKCSTSCGQGVRSRNVFCEASNKQIVNKTLCSHLSKPDNLTSCQVRKCGRFYWKHSRWSKCSVTCGQGVRTRNVGCALMASKRLVHPRYCPKAYKPRHRKRCMFAPCAQVWVASDWQQCSQHCGEGRQSRKVTCQQLSKEGWLLPLQVTGCNQTVKPIAEQLCNIGECGAVHRWHVTSWSVCSKTCGFGRQTRQVLCVDRNGQKKANIKCLRHFKPEFSKSCYQGPCYASSCKELKKISAIVTDDDYHLLIEGQIRLIYCHKMASTHPHEYLTLPTSQDENFSEVFDKRLRKPNRCPNKDQNVIGCEDCYRNKTYNRAGHTGYMKVRINITSLAVIVRDYEFSQSDGRRRIPFATAGDCYSNTQQCPQGSFQVNLTGTGFRVKMDNSWYNKGYKTVSRISISKAGQLVRGLCGGHCGMCSPDGTTGLLLEVQP</sequence>
<dbReference type="GO" id="GO:0004222">
    <property type="term" value="F:metalloendopeptidase activity"/>
    <property type="evidence" value="ECO:0007669"/>
    <property type="project" value="InterPro"/>
</dbReference>
<evidence type="ECO:0000313" key="7">
    <source>
        <dbReference type="EMBL" id="KAK2145749.1"/>
    </source>
</evidence>
<reference evidence="7" key="1">
    <citation type="journal article" date="2023" name="Mol. Biol. Evol.">
        <title>Third-Generation Sequencing Reveals the Adaptive Role of the Epigenome in Three Deep-Sea Polychaetes.</title>
        <authorList>
            <person name="Perez M."/>
            <person name="Aroh O."/>
            <person name="Sun Y."/>
            <person name="Lan Y."/>
            <person name="Juniper S.K."/>
            <person name="Young C.R."/>
            <person name="Angers B."/>
            <person name="Qian P.Y."/>
        </authorList>
    </citation>
    <scope>NUCLEOTIDE SEQUENCE</scope>
    <source>
        <strain evidence="7">P08H-3</strain>
    </source>
</reference>
<name>A0AAD9MWM9_9ANNE</name>
<proteinExistence type="predicted"/>
<feature type="domain" description="GON" evidence="6">
    <location>
        <begin position="267"/>
        <end position="471"/>
    </location>
</feature>
<evidence type="ECO:0000256" key="3">
    <source>
        <dbReference type="ARBA" id="ARBA00022723"/>
    </source>
</evidence>
<comment type="subcellular location">
    <subcellularLocation>
        <location evidence="1">Secreted</location>
    </subcellularLocation>
</comment>
<dbReference type="InterPro" id="IPR000884">
    <property type="entry name" value="TSP1_rpt"/>
</dbReference>
<evidence type="ECO:0000256" key="2">
    <source>
        <dbReference type="ARBA" id="ARBA00022525"/>
    </source>
</evidence>
<dbReference type="InterPro" id="IPR050439">
    <property type="entry name" value="ADAMTS_ADAMTS-like"/>
</dbReference>
<evidence type="ECO:0000256" key="1">
    <source>
        <dbReference type="ARBA" id="ARBA00004613"/>
    </source>
</evidence>
<dbReference type="SUPFAM" id="SSF82895">
    <property type="entry name" value="TSP-1 type 1 repeat"/>
    <property type="match status" value="4"/>
</dbReference>
<dbReference type="GO" id="GO:0005576">
    <property type="term" value="C:extracellular region"/>
    <property type="evidence" value="ECO:0007669"/>
    <property type="project" value="UniProtKB-SubCell"/>
</dbReference>
<dbReference type="Gene3D" id="2.20.100.10">
    <property type="entry name" value="Thrombospondin type-1 (TSP1) repeat"/>
    <property type="match status" value="4"/>
</dbReference>
<dbReference type="FunFam" id="2.20.100.10:FF:000005">
    <property type="entry name" value="ADAM metallopeptidase with thrombospondin type 1 motif 9"/>
    <property type="match status" value="3"/>
</dbReference>
<protein>
    <recommendedName>
        <fullName evidence="6">GON domain-containing protein</fullName>
    </recommendedName>
</protein>
<evidence type="ECO:0000313" key="8">
    <source>
        <dbReference type="Proteomes" id="UP001208570"/>
    </source>
</evidence>
<dbReference type="InterPro" id="IPR036383">
    <property type="entry name" value="TSP1_rpt_sf"/>
</dbReference>
<evidence type="ECO:0000256" key="5">
    <source>
        <dbReference type="ARBA" id="ARBA00022737"/>
    </source>
</evidence>
<dbReference type="EMBL" id="JAODUP010000660">
    <property type="protein sequence ID" value="KAK2145749.1"/>
    <property type="molecule type" value="Genomic_DNA"/>
</dbReference>
<evidence type="ECO:0000259" key="6">
    <source>
        <dbReference type="PROSITE" id="PS51046"/>
    </source>
</evidence>
<dbReference type="SMART" id="SM00209">
    <property type="entry name" value="TSP1"/>
    <property type="match status" value="4"/>
</dbReference>
<dbReference type="Pfam" id="PF19030">
    <property type="entry name" value="TSP1_ADAMTS"/>
    <property type="match status" value="4"/>
</dbReference>
<accession>A0AAD9MWM9</accession>
<dbReference type="Pfam" id="PF08685">
    <property type="entry name" value="GON"/>
    <property type="match status" value="1"/>
</dbReference>
<dbReference type="AlphaFoldDB" id="A0AAD9MWM9"/>